<dbReference type="Gene3D" id="3.40.630.30">
    <property type="match status" value="1"/>
</dbReference>
<dbReference type="PANTHER" id="PTHR43610">
    <property type="entry name" value="BLL6696 PROTEIN"/>
    <property type="match status" value="1"/>
</dbReference>
<accession>A0ABP9ET85</accession>
<protein>
    <submittedName>
        <fullName evidence="2">GNAT family protein</fullName>
    </submittedName>
</protein>
<dbReference type="Proteomes" id="UP001501752">
    <property type="component" value="Unassembled WGS sequence"/>
</dbReference>
<dbReference type="PANTHER" id="PTHR43610:SF1">
    <property type="entry name" value="N-ACETYLTRANSFERASE DOMAIN-CONTAINING PROTEIN"/>
    <property type="match status" value="1"/>
</dbReference>
<comment type="caution">
    <text evidence="2">The sequence shown here is derived from an EMBL/GenBank/DDBJ whole genome shotgun (WGS) entry which is preliminary data.</text>
</comment>
<proteinExistence type="predicted"/>
<dbReference type="SUPFAM" id="SSF55729">
    <property type="entry name" value="Acyl-CoA N-acyltransferases (Nat)"/>
    <property type="match status" value="1"/>
</dbReference>
<evidence type="ECO:0000313" key="2">
    <source>
        <dbReference type="EMBL" id="GAA4885365.1"/>
    </source>
</evidence>
<dbReference type="Pfam" id="PF13302">
    <property type="entry name" value="Acetyltransf_3"/>
    <property type="match status" value="1"/>
</dbReference>
<evidence type="ECO:0000313" key="3">
    <source>
        <dbReference type="Proteomes" id="UP001501752"/>
    </source>
</evidence>
<keyword evidence="3" id="KW-1185">Reference proteome</keyword>
<name>A0ABP9ET85_9ACTN</name>
<dbReference type="RefSeq" id="WP_345701662.1">
    <property type="nucleotide sequence ID" value="NZ_BAABIS010000001.1"/>
</dbReference>
<feature type="domain" description="N-acetyltransferase" evidence="1">
    <location>
        <begin position="12"/>
        <end position="151"/>
    </location>
</feature>
<sequence length="200" mass="22222">MELQATTLAGTRVRLEPLTHDHHDGLCEAISDGELWNLQVTLVPHPRDVRAFIDDALTARSAGTQLAYATIDLATGRVAGSTRFMAIDLPNRRLEIGFTFLGRTWQRTAVNTEAKLLMLSHAFDTHGMNRVEFLTDVRNDRSRTAIARLGAVHEGTLRRHMVMRDGWIRDSAVYSITSPDWPDAKTALANRLAPSPPTPS</sequence>
<evidence type="ECO:0000259" key="1">
    <source>
        <dbReference type="Pfam" id="PF13302"/>
    </source>
</evidence>
<reference evidence="3" key="1">
    <citation type="journal article" date="2019" name="Int. J. Syst. Evol. Microbiol.">
        <title>The Global Catalogue of Microorganisms (GCM) 10K type strain sequencing project: providing services to taxonomists for standard genome sequencing and annotation.</title>
        <authorList>
            <consortium name="The Broad Institute Genomics Platform"/>
            <consortium name="The Broad Institute Genome Sequencing Center for Infectious Disease"/>
            <person name="Wu L."/>
            <person name="Ma J."/>
        </authorList>
    </citation>
    <scope>NUCLEOTIDE SEQUENCE [LARGE SCALE GENOMIC DNA]</scope>
    <source>
        <strain evidence="3">JCM 13006</strain>
    </source>
</reference>
<organism evidence="2 3">
    <name type="scientific">Kitasatospora terrestris</name>
    <dbReference type="NCBI Taxonomy" id="258051"/>
    <lineage>
        <taxon>Bacteria</taxon>
        <taxon>Bacillati</taxon>
        <taxon>Actinomycetota</taxon>
        <taxon>Actinomycetes</taxon>
        <taxon>Kitasatosporales</taxon>
        <taxon>Streptomycetaceae</taxon>
        <taxon>Kitasatospora</taxon>
    </lineage>
</organism>
<dbReference type="EMBL" id="BAABIS010000001">
    <property type="protein sequence ID" value="GAA4885365.1"/>
    <property type="molecule type" value="Genomic_DNA"/>
</dbReference>
<dbReference type="InterPro" id="IPR000182">
    <property type="entry name" value="GNAT_dom"/>
</dbReference>
<gene>
    <name evidence="2" type="ORF">GCM10023235_78020</name>
</gene>
<dbReference type="InterPro" id="IPR016181">
    <property type="entry name" value="Acyl_CoA_acyltransferase"/>
</dbReference>